<dbReference type="EMBL" id="FXAM01000001">
    <property type="protein sequence ID" value="SMF95918.1"/>
    <property type="molecule type" value="Genomic_DNA"/>
</dbReference>
<keyword evidence="2" id="KW-0597">Phosphoprotein</keyword>
<dbReference type="Pfam" id="PF00072">
    <property type="entry name" value="Response_reg"/>
    <property type="match status" value="1"/>
</dbReference>
<evidence type="ECO:0000256" key="2">
    <source>
        <dbReference type="PROSITE-ProRule" id="PRU00169"/>
    </source>
</evidence>
<feature type="domain" description="Response regulatory" evidence="3">
    <location>
        <begin position="14"/>
        <end position="131"/>
    </location>
</feature>
<dbReference type="PROSITE" id="PS50110">
    <property type="entry name" value="RESPONSE_REGULATORY"/>
    <property type="match status" value="1"/>
</dbReference>
<dbReference type="SMART" id="SM00331">
    <property type="entry name" value="PP2C_SIG"/>
    <property type="match status" value="1"/>
</dbReference>
<feature type="modified residue" description="4-aspartylphosphate" evidence="2">
    <location>
        <position position="64"/>
    </location>
</feature>
<evidence type="ECO:0000313" key="5">
    <source>
        <dbReference type="Proteomes" id="UP000192923"/>
    </source>
</evidence>
<sequence>MNPESPNLPAHHSVVLLIDDQRIICEAVKRMLLTEPDIEFHYTCDPGQALALARQLCPTLILQDLVMPDTDGLDLVRAFRADADTAQVPLIVLSSKEEAVVKAEAFRAGANDYLVKLPDRIELIARIRYHCKAYIALLERNEAFAALEKSQKTLATELAEAAAYVRSLLPPPLERPGLATAWEFLPSSSLGGDAFGYFDIDAEHFAVFLLDVCGHGVGSALLSVSAMNGLMGQSLGAVDFREPAAVLAALNGLFPMEKHNNLYFTLWYGVAHRPSRTLRYASAGHPPAVLLGGAEPELLRCRAMPIGTLAEARFATSAAKLPQPARLYLFSDGLYEIDAPDGAAVEFEDFVRVLAEPESQPGRKIAEVVAAMRAWQGRADFDDDVSLLEVRIA</sequence>
<reference evidence="4 5" key="1">
    <citation type="submission" date="2016-12" db="EMBL/GenBank/DDBJ databases">
        <authorList>
            <person name="Song W.-J."/>
            <person name="Kurnit D.M."/>
        </authorList>
    </citation>
    <scope>NUCLEOTIDE SEQUENCE [LARGE SCALE GENOMIC DNA]</scope>
    <source>
        <strain evidence="4 5">175</strain>
    </source>
</reference>
<dbReference type="SMART" id="SM00448">
    <property type="entry name" value="REC"/>
    <property type="match status" value="1"/>
</dbReference>
<keyword evidence="5" id="KW-1185">Reference proteome</keyword>
<keyword evidence="1" id="KW-0378">Hydrolase</keyword>
<dbReference type="OrthoDB" id="9811749at2"/>
<dbReference type="Gene3D" id="3.40.50.2300">
    <property type="match status" value="1"/>
</dbReference>
<dbReference type="Pfam" id="PF07228">
    <property type="entry name" value="SpoIIE"/>
    <property type="match status" value="1"/>
</dbReference>
<gene>
    <name evidence="4" type="ORF">SAMN02949497_3295</name>
</gene>
<organism evidence="4 5">
    <name type="scientific">Methylomagnum ishizawai</name>
    <dbReference type="NCBI Taxonomy" id="1760988"/>
    <lineage>
        <taxon>Bacteria</taxon>
        <taxon>Pseudomonadati</taxon>
        <taxon>Pseudomonadota</taxon>
        <taxon>Gammaproteobacteria</taxon>
        <taxon>Methylococcales</taxon>
        <taxon>Methylococcaceae</taxon>
        <taxon>Methylomagnum</taxon>
    </lineage>
</organism>
<dbReference type="RefSeq" id="WP_085214552.1">
    <property type="nucleotide sequence ID" value="NZ_FXAM01000001.1"/>
</dbReference>
<dbReference type="InterPro" id="IPR011006">
    <property type="entry name" value="CheY-like_superfamily"/>
</dbReference>
<dbReference type="Proteomes" id="UP000192923">
    <property type="component" value="Unassembled WGS sequence"/>
</dbReference>
<name>A0A1Y6CZ15_9GAMM</name>
<dbReference type="SUPFAM" id="SSF52172">
    <property type="entry name" value="CheY-like"/>
    <property type="match status" value="1"/>
</dbReference>
<dbReference type="InterPro" id="IPR001932">
    <property type="entry name" value="PPM-type_phosphatase-like_dom"/>
</dbReference>
<dbReference type="InterPro" id="IPR052016">
    <property type="entry name" value="Bact_Sigma-Reg"/>
</dbReference>
<dbReference type="STRING" id="1760988.SAMN02949497_3295"/>
<evidence type="ECO:0000313" key="4">
    <source>
        <dbReference type="EMBL" id="SMF95918.1"/>
    </source>
</evidence>
<evidence type="ECO:0000259" key="3">
    <source>
        <dbReference type="PROSITE" id="PS50110"/>
    </source>
</evidence>
<dbReference type="InterPro" id="IPR036457">
    <property type="entry name" value="PPM-type-like_dom_sf"/>
</dbReference>
<evidence type="ECO:0000256" key="1">
    <source>
        <dbReference type="ARBA" id="ARBA00022801"/>
    </source>
</evidence>
<protein>
    <submittedName>
        <fullName evidence="4">Serine phosphatase RsbU, regulator of sigma subunit</fullName>
    </submittedName>
</protein>
<dbReference type="Gene3D" id="3.60.40.10">
    <property type="entry name" value="PPM-type phosphatase domain"/>
    <property type="match status" value="1"/>
</dbReference>
<dbReference type="GO" id="GO:0016791">
    <property type="term" value="F:phosphatase activity"/>
    <property type="evidence" value="ECO:0007669"/>
    <property type="project" value="TreeGrafter"/>
</dbReference>
<dbReference type="PANTHER" id="PTHR43156:SF2">
    <property type="entry name" value="STAGE II SPORULATION PROTEIN E"/>
    <property type="match status" value="1"/>
</dbReference>
<proteinExistence type="predicted"/>
<dbReference type="PANTHER" id="PTHR43156">
    <property type="entry name" value="STAGE II SPORULATION PROTEIN E-RELATED"/>
    <property type="match status" value="1"/>
</dbReference>
<accession>A0A1Y6CZ15</accession>
<dbReference type="InterPro" id="IPR001789">
    <property type="entry name" value="Sig_transdc_resp-reg_receiver"/>
</dbReference>
<dbReference type="AlphaFoldDB" id="A0A1Y6CZ15"/>
<dbReference type="GO" id="GO:0000160">
    <property type="term" value="P:phosphorelay signal transduction system"/>
    <property type="evidence" value="ECO:0007669"/>
    <property type="project" value="InterPro"/>
</dbReference>